<protein>
    <submittedName>
        <fullName evidence="6">LemA family protein</fullName>
    </submittedName>
</protein>
<accession>A0A2T0B2V9</accession>
<evidence type="ECO:0000256" key="3">
    <source>
        <dbReference type="ARBA" id="ARBA00022692"/>
    </source>
</evidence>
<dbReference type="GO" id="GO:0016020">
    <property type="term" value="C:membrane"/>
    <property type="evidence" value="ECO:0007669"/>
    <property type="project" value="UniProtKB-SubCell"/>
</dbReference>
<dbReference type="Pfam" id="PF04011">
    <property type="entry name" value="LemA"/>
    <property type="match status" value="1"/>
</dbReference>
<keyword evidence="3" id="KW-0812">Transmembrane</keyword>
<dbReference type="PANTHER" id="PTHR34478">
    <property type="entry name" value="PROTEIN LEMA"/>
    <property type="match status" value="1"/>
</dbReference>
<dbReference type="RefSeq" id="WP_106063927.1">
    <property type="nucleotide sequence ID" value="NZ_PVXO01000048.1"/>
</dbReference>
<comment type="subcellular location">
    <subcellularLocation>
        <location evidence="1">Membrane</location>
        <topology evidence="1">Single-pass membrane protein</topology>
    </subcellularLocation>
</comment>
<dbReference type="SUPFAM" id="SSF140478">
    <property type="entry name" value="LemA-like"/>
    <property type="match status" value="1"/>
</dbReference>
<reference evidence="6 7" key="1">
    <citation type="submission" date="2018-03" db="EMBL/GenBank/DDBJ databases">
        <title>Genome sequence of Clostridium liquoris DSM 100320.</title>
        <authorList>
            <person name="Poehlein A."/>
            <person name="Daniel R."/>
        </authorList>
    </citation>
    <scope>NUCLEOTIDE SEQUENCE [LARGE SCALE GENOMIC DNA]</scope>
    <source>
        <strain evidence="6 7">DSM 100320</strain>
    </source>
</reference>
<evidence type="ECO:0000313" key="6">
    <source>
        <dbReference type="EMBL" id="PRR78241.1"/>
    </source>
</evidence>
<dbReference type="InterPro" id="IPR007156">
    <property type="entry name" value="MamQ_LemA"/>
</dbReference>
<comment type="similarity">
    <text evidence="2">Belongs to the LemA family.</text>
</comment>
<comment type="caution">
    <text evidence="6">The sequence shown here is derived from an EMBL/GenBank/DDBJ whole genome shotgun (WGS) entry which is preliminary data.</text>
</comment>
<dbReference type="PANTHER" id="PTHR34478:SF2">
    <property type="entry name" value="MEMBRANE PROTEIN"/>
    <property type="match status" value="1"/>
</dbReference>
<proteinExistence type="inferred from homology"/>
<sequence>MSKTLRNVLIVIGILIVLIAPIVSSYNKMISLDQKVKRAESNIDSDLQRRSDLIPNLVETVKGYAKQEKDIFTDIANARAKLGGATNVTDKANADNQLTNALSRLLMVVENYPELKSNENFRGLMVQLEGTENRINVARKDYNSAVDEYNTAIRKFPSSIVASIFRFEEKPYYKASEGAKEVPKVDFNVGK</sequence>
<dbReference type="Proteomes" id="UP000239706">
    <property type="component" value="Unassembled WGS sequence"/>
</dbReference>
<dbReference type="AlphaFoldDB" id="A0A2T0B2V9"/>
<keyword evidence="4" id="KW-1133">Transmembrane helix</keyword>
<dbReference type="OrthoDB" id="9804152at2"/>
<evidence type="ECO:0000256" key="2">
    <source>
        <dbReference type="ARBA" id="ARBA00008854"/>
    </source>
</evidence>
<keyword evidence="5" id="KW-0472">Membrane</keyword>
<evidence type="ECO:0000256" key="1">
    <source>
        <dbReference type="ARBA" id="ARBA00004167"/>
    </source>
</evidence>
<name>A0A2T0B2V9_9CLOT</name>
<dbReference type="EMBL" id="PVXO01000048">
    <property type="protein sequence ID" value="PRR78241.1"/>
    <property type="molecule type" value="Genomic_DNA"/>
</dbReference>
<evidence type="ECO:0000256" key="4">
    <source>
        <dbReference type="ARBA" id="ARBA00022989"/>
    </source>
</evidence>
<dbReference type="Gene3D" id="1.20.1440.20">
    <property type="entry name" value="LemA-like domain"/>
    <property type="match status" value="1"/>
</dbReference>
<organism evidence="6 7">
    <name type="scientific">Clostridium liquoris</name>
    <dbReference type="NCBI Taxonomy" id="1289519"/>
    <lineage>
        <taxon>Bacteria</taxon>
        <taxon>Bacillati</taxon>
        <taxon>Bacillota</taxon>
        <taxon>Clostridia</taxon>
        <taxon>Eubacteriales</taxon>
        <taxon>Clostridiaceae</taxon>
        <taxon>Clostridium</taxon>
    </lineage>
</organism>
<gene>
    <name evidence="6" type="ORF">CLLI_18430</name>
</gene>
<keyword evidence="7" id="KW-1185">Reference proteome</keyword>
<dbReference type="InterPro" id="IPR023353">
    <property type="entry name" value="LemA-like_dom_sf"/>
</dbReference>
<evidence type="ECO:0000256" key="5">
    <source>
        <dbReference type="ARBA" id="ARBA00023136"/>
    </source>
</evidence>
<evidence type="ECO:0000313" key="7">
    <source>
        <dbReference type="Proteomes" id="UP000239706"/>
    </source>
</evidence>